<evidence type="ECO:0000313" key="6">
    <source>
        <dbReference type="EMBL" id="OWY96937.1"/>
    </source>
</evidence>
<dbReference type="PROSITE" id="PS51257">
    <property type="entry name" value="PROKAR_LIPOPROTEIN"/>
    <property type="match status" value="1"/>
</dbReference>
<organism evidence="6 7">
    <name type="scientific">Phytophthora megakarya</name>
    <dbReference type="NCBI Taxonomy" id="4795"/>
    <lineage>
        <taxon>Eukaryota</taxon>
        <taxon>Sar</taxon>
        <taxon>Stramenopiles</taxon>
        <taxon>Oomycota</taxon>
        <taxon>Peronosporomycetes</taxon>
        <taxon>Peronosporales</taxon>
        <taxon>Peronosporaceae</taxon>
        <taxon>Phytophthora</taxon>
    </lineage>
</organism>
<comment type="function">
    <text evidence="5">Effector that suppresses plant defense responses during pathogen infection.</text>
</comment>
<comment type="domain">
    <text evidence="5">The RxLR-dEER motif acts to carry the protein into the host cell cytoplasm through binding to cell surface phosphatidylinositol-3-phosphate.</text>
</comment>
<evidence type="ECO:0000256" key="1">
    <source>
        <dbReference type="ARBA" id="ARBA00004613"/>
    </source>
</evidence>
<comment type="similarity">
    <text evidence="2 5">Belongs to the RxLR effector family.</text>
</comment>
<sequence length="121" mass="13848">MRLSQIIVLTFITFAACSISTSTPTKVVPNTDQAISSSNMHVHESHRYLKGNKKTTNVMNAEDEERVSFRQYLGVIRLPKNFSNMPGLKQVKWLRNKFGKNANHVLNAMHKYRMTRPSAQI</sequence>
<dbReference type="AlphaFoldDB" id="A0A225UVP8"/>
<evidence type="ECO:0000313" key="7">
    <source>
        <dbReference type="Proteomes" id="UP000198211"/>
    </source>
</evidence>
<evidence type="ECO:0000256" key="4">
    <source>
        <dbReference type="ARBA" id="ARBA00022729"/>
    </source>
</evidence>
<dbReference type="EMBL" id="NBNE01011042">
    <property type="protein sequence ID" value="OWY96937.1"/>
    <property type="molecule type" value="Genomic_DNA"/>
</dbReference>
<keyword evidence="4 5" id="KW-0732">Signal</keyword>
<dbReference type="OrthoDB" id="97448at2759"/>
<dbReference type="InterPro" id="IPR031825">
    <property type="entry name" value="RXLR"/>
</dbReference>
<evidence type="ECO:0000256" key="5">
    <source>
        <dbReference type="RuleBase" id="RU367124"/>
    </source>
</evidence>
<feature type="chain" id="PRO_5045004524" description="RxLR effector protein" evidence="5">
    <location>
        <begin position="18"/>
        <end position="121"/>
    </location>
</feature>
<name>A0A225UVP8_9STRA</name>
<accession>A0A225UVP8</accession>
<comment type="subcellular location">
    <subcellularLocation>
        <location evidence="1 5">Secreted</location>
    </subcellularLocation>
</comment>
<evidence type="ECO:0000256" key="3">
    <source>
        <dbReference type="ARBA" id="ARBA00022525"/>
    </source>
</evidence>
<keyword evidence="7" id="KW-1185">Reference proteome</keyword>
<dbReference type="Proteomes" id="UP000198211">
    <property type="component" value="Unassembled WGS sequence"/>
</dbReference>
<keyword evidence="3 5" id="KW-0964">Secreted</keyword>
<proteinExistence type="inferred from homology"/>
<feature type="signal peptide" evidence="5">
    <location>
        <begin position="1"/>
        <end position="17"/>
    </location>
</feature>
<comment type="caution">
    <text evidence="6">The sequence shown here is derived from an EMBL/GenBank/DDBJ whole genome shotgun (WGS) entry which is preliminary data.</text>
</comment>
<protein>
    <recommendedName>
        <fullName evidence="5">RxLR effector protein</fullName>
    </recommendedName>
</protein>
<gene>
    <name evidence="6" type="ORF">PHMEG_00032665</name>
</gene>
<reference evidence="7" key="1">
    <citation type="submission" date="2017-03" db="EMBL/GenBank/DDBJ databases">
        <title>Phytopthora megakarya and P. palmivora, two closely related causual agents of cacao black pod achieved similar genome size and gene model numbers by different mechanisms.</title>
        <authorList>
            <person name="Ali S."/>
            <person name="Shao J."/>
            <person name="Larry D.J."/>
            <person name="Kronmiller B."/>
            <person name="Shen D."/>
            <person name="Strem M.D."/>
            <person name="Melnick R.L."/>
            <person name="Guiltinan M.J."/>
            <person name="Tyler B.M."/>
            <person name="Meinhardt L.W."/>
            <person name="Bailey B.A."/>
        </authorList>
    </citation>
    <scope>NUCLEOTIDE SEQUENCE [LARGE SCALE GENOMIC DNA]</scope>
    <source>
        <strain evidence="7">zdho120</strain>
    </source>
</reference>
<evidence type="ECO:0000256" key="2">
    <source>
        <dbReference type="ARBA" id="ARBA00010400"/>
    </source>
</evidence>
<dbReference type="Pfam" id="PF16810">
    <property type="entry name" value="RXLR"/>
    <property type="match status" value="1"/>
</dbReference>